<organism evidence="1 2">
    <name type="scientific">Alistipes finegoldii</name>
    <dbReference type="NCBI Taxonomy" id="214856"/>
    <lineage>
        <taxon>Bacteria</taxon>
        <taxon>Pseudomonadati</taxon>
        <taxon>Bacteroidota</taxon>
        <taxon>Bacteroidia</taxon>
        <taxon>Bacteroidales</taxon>
        <taxon>Rikenellaceae</taxon>
        <taxon>Alistipes</taxon>
    </lineage>
</organism>
<reference evidence="1" key="1">
    <citation type="submission" date="2023-10" db="EMBL/GenBank/DDBJ databases">
        <title>Genome Sequence of the Bacteria from From Gut Wall in Crohn's Disease.</title>
        <authorList>
            <person name="Rodriguez-Palacios A."/>
        </authorList>
    </citation>
    <scope>NUCLEOTIDE SEQUENCE</scope>
    <source>
        <strain evidence="1">CavFT-hAR58</strain>
    </source>
</reference>
<dbReference type="RefSeq" id="WP_315976064.1">
    <property type="nucleotide sequence ID" value="NZ_JAWDES010000005.1"/>
</dbReference>
<gene>
    <name evidence="1" type="ORF">RVH17_08090</name>
</gene>
<dbReference type="AlphaFoldDB" id="A0AAE4LKV8"/>
<dbReference type="Proteomes" id="UP001181347">
    <property type="component" value="Unassembled WGS sequence"/>
</dbReference>
<dbReference type="EMBL" id="JAWDES010000005">
    <property type="protein sequence ID" value="MDU0260073.1"/>
    <property type="molecule type" value="Genomic_DNA"/>
</dbReference>
<comment type="caution">
    <text evidence="1">The sequence shown here is derived from an EMBL/GenBank/DDBJ whole genome shotgun (WGS) entry which is preliminary data.</text>
</comment>
<name>A0AAE4LKV8_9BACT</name>
<protein>
    <submittedName>
        <fullName evidence="1">Uncharacterized protein</fullName>
    </submittedName>
</protein>
<proteinExistence type="predicted"/>
<accession>A0AAE4LKV8</accession>
<evidence type="ECO:0000313" key="1">
    <source>
        <dbReference type="EMBL" id="MDU0260073.1"/>
    </source>
</evidence>
<evidence type="ECO:0000313" key="2">
    <source>
        <dbReference type="Proteomes" id="UP001181347"/>
    </source>
</evidence>
<sequence length="91" mass="10115">MVSDLERQEFVVYPFPVILARQRHQFPDRGPVAAESQQVDDIVGEEQFARAEIRLPPPHAGGVEQLHQRLEIGIAGGKHNGVAVKYVKAYG</sequence>